<evidence type="ECO:0000313" key="1">
    <source>
        <dbReference type="EMBL" id="KAJ6411158.1"/>
    </source>
</evidence>
<proteinExistence type="predicted"/>
<comment type="caution">
    <text evidence="1">The sequence shown here is derived from an EMBL/GenBank/DDBJ whole genome shotgun (WGS) entry which is preliminary data.</text>
</comment>
<dbReference type="Proteomes" id="UP001162972">
    <property type="component" value="Chromosome 15Z"/>
</dbReference>
<reference evidence="1 2" key="1">
    <citation type="journal article" date="2023" name="Int. J. Mol. Sci.">
        <title>De Novo Assembly and Annotation of 11 Diverse Shrub Willow (Salix) Genomes Reveals Novel Gene Organization in Sex-Linked Regions.</title>
        <authorList>
            <person name="Hyden B."/>
            <person name="Feng K."/>
            <person name="Yates T.B."/>
            <person name="Jawdy S."/>
            <person name="Cereghino C."/>
            <person name="Smart L.B."/>
            <person name="Muchero W."/>
        </authorList>
    </citation>
    <scope>NUCLEOTIDE SEQUENCE [LARGE SCALE GENOMIC DNA]</scope>
    <source>
        <tissue evidence="1">Shoot tip</tissue>
    </source>
</reference>
<dbReference type="AlphaFoldDB" id="A0AAD6JTQ6"/>
<gene>
    <name evidence="1" type="ORF">OIU84_007838</name>
</gene>
<evidence type="ECO:0000313" key="2">
    <source>
        <dbReference type="Proteomes" id="UP001162972"/>
    </source>
</evidence>
<keyword evidence="2" id="KW-1185">Reference proteome</keyword>
<organism evidence="1 2">
    <name type="scientific">Salix udensis</name>
    <dbReference type="NCBI Taxonomy" id="889485"/>
    <lineage>
        <taxon>Eukaryota</taxon>
        <taxon>Viridiplantae</taxon>
        <taxon>Streptophyta</taxon>
        <taxon>Embryophyta</taxon>
        <taxon>Tracheophyta</taxon>
        <taxon>Spermatophyta</taxon>
        <taxon>Magnoliopsida</taxon>
        <taxon>eudicotyledons</taxon>
        <taxon>Gunneridae</taxon>
        <taxon>Pentapetalae</taxon>
        <taxon>rosids</taxon>
        <taxon>fabids</taxon>
        <taxon>Malpighiales</taxon>
        <taxon>Salicaceae</taxon>
        <taxon>Saliceae</taxon>
        <taxon>Salix</taxon>
    </lineage>
</organism>
<protein>
    <submittedName>
        <fullName evidence="1">Uncharacterized protein</fullName>
    </submittedName>
</protein>
<sequence>MPSLLVCLSYMQILQGNPESGGSGEEVQEPVVFPRLQRYKYEYEYLQICYKYENHVFASSISSIFCASDMYFS</sequence>
<name>A0AAD6JTQ6_9ROSI</name>
<accession>A0AAD6JTQ6</accession>
<dbReference type="EMBL" id="JAPFFJ010000014">
    <property type="protein sequence ID" value="KAJ6411158.1"/>
    <property type="molecule type" value="Genomic_DNA"/>
</dbReference>